<reference evidence="2 3" key="1">
    <citation type="submission" date="2020-07" db="EMBL/GenBank/DDBJ databases">
        <authorList>
            <person name="Maaloum M."/>
        </authorList>
    </citation>
    <scope>NUCLEOTIDE SEQUENCE [LARGE SCALE GENOMIC DNA]</scope>
    <source>
        <strain evidence="2 3">GCS-AN-3</strain>
    </source>
</reference>
<gene>
    <name evidence="2" type="ORF">H0I39_04405</name>
</gene>
<feature type="coiled-coil region" evidence="1">
    <location>
        <begin position="2"/>
        <end position="36"/>
    </location>
</feature>
<organism evidence="2 3">
    <name type="scientific">Ottowia beijingensis</name>
    <dbReference type="NCBI Taxonomy" id="1207057"/>
    <lineage>
        <taxon>Bacteria</taxon>
        <taxon>Pseudomonadati</taxon>
        <taxon>Pseudomonadota</taxon>
        <taxon>Betaproteobacteria</taxon>
        <taxon>Burkholderiales</taxon>
        <taxon>Comamonadaceae</taxon>
        <taxon>Ottowia</taxon>
    </lineage>
</organism>
<protein>
    <submittedName>
        <fullName evidence="2">Uncharacterized protein</fullName>
    </submittedName>
</protein>
<sequence>MLLDADDKLAAASEEIKRLNAVVNVLTQRNAGLMEKANEAIKAAKRWQKKHDALAKKVAT</sequence>
<dbReference type="Proteomes" id="UP000589716">
    <property type="component" value="Unassembled WGS sequence"/>
</dbReference>
<dbReference type="AlphaFoldDB" id="A0A853IWX7"/>
<evidence type="ECO:0000313" key="2">
    <source>
        <dbReference type="EMBL" id="NZA01198.1"/>
    </source>
</evidence>
<accession>A0A853IWX7</accession>
<evidence type="ECO:0000313" key="3">
    <source>
        <dbReference type="Proteomes" id="UP000589716"/>
    </source>
</evidence>
<keyword evidence="1" id="KW-0175">Coiled coil</keyword>
<comment type="caution">
    <text evidence="2">The sequence shown here is derived from an EMBL/GenBank/DDBJ whole genome shotgun (WGS) entry which is preliminary data.</text>
</comment>
<name>A0A853IWX7_9BURK</name>
<keyword evidence="3" id="KW-1185">Reference proteome</keyword>
<proteinExistence type="predicted"/>
<dbReference type="EMBL" id="JACCKX010000001">
    <property type="protein sequence ID" value="NZA01198.1"/>
    <property type="molecule type" value="Genomic_DNA"/>
</dbReference>
<evidence type="ECO:0000256" key="1">
    <source>
        <dbReference type="SAM" id="Coils"/>
    </source>
</evidence>
<dbReference type="RefSeq" id="WP_180549698.1">
    <property type="nucleotide sequence ID" value="NZ_JACCKX010000001.1"/>
</dbReference>